<dbReference type="AlphaFoldDB" id="A0AAW8PXK9"/>
<dbReference type="Pfam" id="PF21205">
    <property type="entry name" value="Rep3_C"/>
    <property type="match status" value="1"/>
</dbReference>
<reference evidence="1" key="1">
    <citation type="submission" date="2023-06" db="EMBL/GenBank/DDBJ databases">
        <title>Genomic Diversity of Vibrio spp. and Metagenomic Analysis of Pathogens in Florida Gulf Coastal Waters Following Hurricane Ian.</title>
        <authorList>
            <person name="Brumfield K.D."/>
        </authorList>
    </citation>
    <scope>NUCLEOTIDE SEQUENCE</scope>
    <source>
        <strain evidence="1">WBS2B-138</strain>
    </source>
</reference>
<accession>A0AAW8PXK9</accession>
<dbReference type="Proteomes" id="UP001253193">
    <property type="component" value="Unassembled WGS sequence"/>
</dbReference>
<gene>
    <name evidence="1" type="ORF">QX249_08690</name>
</gene>
<dbReference type="RefSeq" id="WP_311019508.1">
    <property type="nucleotide sequence ID" value="NZ_JAUHGG010000003.1"/>
</dbReference>
<dbReference type="Gene3D" id="1.10.10.10">
    <property type="entry name" value="Winged helix-like DNA-binding domain superfamily/Winged helix DNA-binding domain"/>
    <property type="match status" value="1"/>
</dbReference>
<dbReference type="EMBL" id="JAUHGG010000003">
    <property type="protein sequence ID" value="MDS1820734.1"/>
    <property type="molecule type" value="Genomic_DNA"/>
</dbReference>
<evidence type="ECO:0000313" key="2">
    <source>
        <dbReference type="Proteomes" id="UP001253193"/>
    </source>
</evidence>
<name>A0AAW8PXK9_VIBPH</name>
<evidence type="ECO:0000313" key="1">
    <source>
        <dbReference type="EMBL" id="MDS1820734.1"/>
    </source>
</evidence>
<comment type="caution">
    <text evidence="1">The sequence shown here is derived from an EMBL/GenBank/DDBJ whole genome shotgun (WGS) entry which is preliminary data.</text>
</comment>
<organism evidence="1 2">
    <name type="scientific">Vibrio parahaemolyticus</name>
    <dbReference type="NCBI Taxonomy" id="670"/>
    <lineage>
        <taxon>Bacteria</taxon>
        <taxon>Pseudomonadati</taxon>
        <taxon>Pseudomonadota</taxon>
        <taxon>Gammaproteobacteria</taxon>
        <taxon>Vibrionales</taxon>
        <taxon>Vibrionaceae</taxon>
        <taxon>Vibrio</taxon>
    </lineage>
</organism>
<protein>
    <submittedName>
        <fullName evidence="1">Replication initiation protein</fullName>
    </submittedName>
</protein>
<sequence>MSNNQPLRLNGQSKVQLTNTFSDLSVFPNIHSYRVCMSFLAVIPLDYACLEDETPENVIKYFRKKLTQDEDSLRFFIDFKDFLSSWELANPRKAKQMVKEHCLKELITTHIRCDDSTLRSVFEEVKTVDDTIVVWLNARAMPFLINAHLAKTGFMYRIPIELLKPFRSVYTVKIFERLVRFSDTGVLYMTPQSLKKLTDCKSEDYSTLRRDVLMKAEKELIKYGLLKKKFDIKTEKSGRKVSRIIIEFELTDKVRPPKEDLSGFVGNEEEYYEQEALIA</sequence>
<proteinExistence type="predicted"/>
<dbReference type="SUPFAM" id="SSF46785">
    <property type="entry name" value="Winged helix' DNA-binding domain"/>
    <property type="match status" value="1"/>
</dbReference>
<dbReference type="InterPro" id="IPR036390">
    <property type="entry name" value="WH_DNA-bd_sf"/>
</dbReference>
<dbReference type="InterPro" id="IPR036388">
    <property type="entry name" value="WH-like_DNA-bd_sf"/>
</dbReference>